<dbReference type="PRINTS" id="PR00260">
    <property type="entry name" value="CHEMTRNSDUCR"/>
</dbReference>
<keyword evidence="4 6" id="KW-0807">Transducer</keyword>
<feature type="domain" description="Methyl-accepting transducer" evidence="9">
    <location>
        <begin position="291"/>
        <end position="527"/>
    </location>
</feature>
<feature type="domain" description="HAMP" evidence="10">
    <location>
        <begin position="215"/>
        <end position="272"/>
    </location>
</feature>
<feature type="region of interest" description="Disordered" evidence="7">
    <location>
        <begin position="530"/>
        <end position="550"/>
    </location>
</feature>
<dbReference type="EMBL" id="RHHQ01000012">
    <property type="protein sequence ID" value="RNB87359.1"/>
    <property type="molecule type" value="Genomic_DNA"/>
</dbReference>
<reference evidence="11 12" key="1">
    <citation type="submission" date="2018-10" db="EMBL/GenBank/DDBJ databases">
        <title>Phylogenomics of Brevibacillus.</title>
        <authorList>
            <person name="Dunlap C."/>
        </authorList>
    </citation>
    <scope>NUCLEOTIDE SEQUENCE [LARGE SCALE GENOMIC DNA]</scope>
    <source>
        <strain evidence="11 12">JCM 15716</strain>
    </source>
</reference>
<comment type="subcellular location">
    <subcellularLocation>
        <location evidence="1">Cell membrane</location>
    </subcellularLocation>
</comment>
<keyword evidence="2" id="KW-1003">Cell membrane</keyword>
<name>A0A3M8DID3_9BACL</name>
<protein>
    <submittedName>
        <fullName evidence="11">Methyl-accepting chemotaxis protein</fullName>
    </submittedName>
</protein>
<dbReference type="PANTHER" id="PTHR32089">
    <property type="entry name" value="METHYL-ACCEPTING CHEMOTAXIS PROTEIN MCPB"/>
    <property type="match status" value="1"/>
</dbReference>
<evidence type="ECO:0000256" key="8">
    <source>
        <dbReference type="SAM" id="Phobius"/>
    </source>
</evidence>
<dbReference type="InterPro" id="IPR004089">
    <property type="entry name" value="MCPsignal_dom"/>
</dbReference>
<keyword evidence="3 8" id="KW-0472">Membrane</keyword>
<dbReference type="SMART" id="SM00283">
    <property type="entry name" value="MA"/>
    <property type="match status" value="1"/>
</dbReference>
<evidence type="ECO:0000259" key="10">
    <source>
        <dbReference type="PROSITE" id="PS50885"/>
    </source>
</evidence>
<feature type="transmembrane region" description="Helical" evidence="8">
    <location>
        <begin position="7"/>
        <end position="28"/>
    </location>
</feature>
<feature type="compositionally biased region" description="Polar residues" evidence="7">
    <location>
        <begin position="539"/>
        <end position="550"/>
    </location>
</feature>
<keyword evidence="8" id="KW-0812">Transmembrane</keyword>
<feature type="transmembrane region" description="Helical" evidence="8">
    <location>
        <begin position="192"/>
        <end position="214"/>
    </location>
</feature>
<dbReference type="CDD" id="cd06225">
    <property type="entry name" value="HAMP"/>
    <property type="match status" value="1"/>
</dbReference>
<dbReference type="InterPro" id="IPR029151">
    <property type="entry name" value="Sensor-like_sf"/>
</dbReference>
<dbReference type="Gene3D" id="6.10.340.10">
    <property type="match status" value="1"/>
</dbReference>
<dbReference type="GO" id="GO:0005886">
    <property type="term" value="C:plasma membrane"/>
    <property type="evidence" value="ECO:0007669"/>
    <property type="project" value="UniProtKB-SubCell"/>
</dbReference>
<sequence length="577" mass="62707">MKSITTRLLLPIAVTMIVIGIINGLVLYQNMNQAVEKTISNYAMQLAERFASAIPADQYETFLQNKTESDQYWQLRDQLNALREHSGALYVYTLELSPDKQKVMNVIDGQPKDTESAAKIGQESAMPLDVITQVMNGSEVTTDIVNDPGYGDYVSALVPIKNKGGSVIGLLGVDMGAKEIDSISQKVVIGNLPAMLATGLIITGLALLFLYIIIRRRIKPLKKLQVLTKRIAQGDMSLIGELQADKGMADDEIGQLQESYRQMVVDLHAILSQVKDASTQVAASAEELAASAEQSTAMTNQIVTTTKQVAGAADEQRQSLDTAMQEFMEMSQAIQMVVSNSEETMRQADHASHASKDGMMRVDLVVKQMNEINQTVQQTGQIVEKLSERSLEIGNIVNMITQIAGQTNLLALNAAIEAARAGEQGRGFAVVADEVRKLAEQSGTFANQITQLIESIQTETKNAVQAMQSGANKVQSGLEVTSQVSESFRAIEKAISDMSEKAREASESTHHIAQSSERVTHLTEGVAEAFRESAASSEQNVRASKEQLSSMEDITQSSDALAKVAEEMQGVLTKFTL</sequence>
<evidence type="ECO:0000256" key="2">
    <source>
        <dbReference type="ARBA" id="ARBA00022475"/>
    </source>
</evidence>
<evidence type="ECO:0000256" key="1">
    <source>
        <dbReference type="ARBA" id="ARBA00004236"/>
    </source>
</evidence>
<proteinExistence type="inferred from homology"/>
<evidence type="ECO:0000256" key="7">
    <source>
        <dbReference type="SAM" id="MobiDB-lite"/>
    </source>
</evidence>
<keyword evidence="12" id="KW-1185">Reference proteome</keyword>
<dbReference type="Gene3D" id="1.10.287.950">
    <property type="entry name" value="Methyl-accepting chemotaxis protein"/>
    <property type="match status" value="1"/>
</dbReference>
<dbReference type="GO" id="GO:0006935">
    <property type="term" value="P:chemotaxis"/>
    <property type="evidence" value="ECO:0007669"/>
    <property type="project" value="InterPro"/>
</dbReference>
<evidence type="ECO:0000256" key="6">
    <source>
        <dbReference type="PROSITE-ProRule" id="PRU00284"/>
    </source>
</evidence>
<dbReference type="SMART" id="SM00304">
    <property type="entry name" value="HAMP"/>
    <property type="match status" value="1"/>
</dbReference>
<evidence type="ECO:0000259" key="9">
    <source>
        <dbReference type="PROSITE" id="PS50111"/>
    </source>
</evidence>
<dbReference type="Proteomes" id="UP000271031">
    <property type="component" value="Unassembled WGS sequence"/>
</dbReference>
<dbReference type="PROSITE" id="PS50111">
    <property type="entry name" value="CHEMOTAXIS_TRANSDUC_2"/>
    <property type="match status" value="1"/>
</dbReference>
<gene>
    <name evidence="11" type="ORF">EDM56_16995</name>
</gene>
<comment type="caution">
    <text evidence="11">The sequence shown here is derived from an EMBL/GenBank/DDBJ whole genome shotgun (WGS) entry which is preliminary data.</text>
</comment>
<dbReference type="RefSeq" id="WP_122919057.1">
    <property type="nucleotide sequence ID" value="NZ_RHHQ01000012.1"/>
</dbReference>
<comment type="similarity">
    <text evidence="5">Belongs to the methyl-accepting chemotaxis (MCP) protein family.</text>
</comment>
<dbReference type="PROSITE" id="PS50885">
    <property type="entry name" value="HAMP"/>
    <property type="match status" value="1"/>
</dbReference>
<dbReference type="InterPro" id="IPR003660">
    <property type="entry name" value="HAMP_dom"/>
</dbReference>
<evidence type="ECO:0000313" key="11">
    <source>
        <dbReference type="EMBL" id="RNB87359.1"/>
    </source>
</evidence>
<evidence type="ECO:0000256" key="3">
    <source>
        <dbReference type="ARBA" id="ARBA00023136"/>
    </source>
</evidence>
<dbReference type="CDD" id="cd11386">
    <property type="entry name" value="MCP_signal"/>
    <property type="match status" value="1"/>
</dbReference>
<evidence type="ECO:0000256" key="4">
    <source>
        <dbReference type="ARBA" id="ARBA00023224"/>
    </source>
</evidence>
<dbReference type="GO" id="GO:0004888">
    <property type="term" value="F:transmembrane signaling receptor activity"/>
    <property type="evidence" value="ECO:0007669"/>
    <property type="project" value="InterPro"/>
</dbReference>
<evidence type="ECO:0000313" key="12">
    <source>
        <dbReference type="Proteomes" id="UP000271031"/>
    </source>
</evidence>
<dbReference type="PANTHER" id="PTHR32089:SF112">
    <property type="entry name" value="LYSOZYME-LIKE PROTEIN-RELATED"/>
    <property type="match status" value="1"/>
</dbReference>
<dbReference type="AlphaFoldDB" id="A0A3M8DID3"/>
<keyword evidence="8" id="KW-1133">Transmembrane helix</keyword>
<organism evidence="11 12">
    <name type="scientific">Brevibacillus fluminis</name>
    <dbReference type="NCBI Taxonomy" id="511487"/>
    <lineage>
        <taxon>Bacteria</taxon>
        <taxon>Bacillati</taxon>
        <taxon>Bacillota</taxon>
        <taxon>Bacilli</taxon>
        <taxon>Bacillales</taxon>
        <taxon>Paenibacillaceae</taxon>
        <taxon>Brevibacillus</taxon>
    </lineage>
</organism>
<dbReference type="GO" id="GO:0007165">
    <property type="term" value="P:signal transduction"/>
    <property type="evidence" value="ECO:0007669"/>
    <property type="project" value="UniProtKB-KW"/>
</dbReference>
<dbReference type="InterPro" id="IPR004090">
    <property type="entry name" value="Chemotax_Me-accpt_rcpt"/>
</dbReference>
<dbReference type="SUPFAM" id="SSF103190">
    <property type="entry name" value="Sensory domain-like"/>
    <property type="match status" value="1"/>
</dbReference>
<evidence type="ECO:0000256" key="5">
    <source>
        <dbReference type="ARBA" id="ARBA00029447"/>
    </source>
</evidence>
<accession>A0A3M8DID3</accession>
<dbReference type="Pfam" id="PF00672">
    <property type="entry name" value="HAMP"/>
    <property type="match status" value="1"/>
</dbReference>
<dbReference type="Pfam" id="PF00015">
    <property type="entry name" value="MCPsignal"/>
    <property type="match status" value="1"/>
</dbReference>
<dbReference type="SUPFAM" id="SSF58104">
    <property type="entry name" value="Methyl-accepting chemotaxis protein (MCP) signaling domain"/>
    <property type="match status" value="1"/>
</dbReference>
<dbReference type="OrthoDB" id="358716at2"/>